<keyword evidence="4 7" id="KW-0378">Hydrolase</keyword>
<protein>
    <submittedName>
        <fullName evidence="10">Uncharacterized protein</fullName>
    </submittedName>
</protein>
<dbReference type="Proteomes" id="UP001630127">
    <property type="component" value="Unassembled WGS sequence"/>
</dbReference>
<evidence type="ECO:0000259" key="9">
    <source>
        <dbReference type="Pfam" id="PF17766"/>
    </source>
</evidence>
<dbReference type="InterPro" id="IPR036852">
    <property type="entry name" value="Peptidase_S8/S53_dom_sf"/>
</dbReference>
<feature type="domain" description="Subtilisin-like protease fibronectin type-III" evidence="9">
    <location>
        <begin position="538"/>
        <end position="634"/>
    </location>
</feature>
<feature type="domain" description="Peptidase S8/S53" evidence="8">
    <location>
        <begin position="41"/>
        <end position="472"/>
    </location>
</feature>
<dbReference type="PROSITE" id="PS51892">
    <property type="entry name" value="SUBTILASE"/>
    <property type="match status" value="1"/>
</dbReference>
<evidence type="ECO:0000313" key="10">
    <source>
        <dbReference type="EMBL" id="KAL3510309.1"/>
    </source>
</evidence>
<dbReference type="Pfam" id="PF17766">
    <property type="entry name" value="fn3_6"/>
    <property type="match status" value="1"/>
</dbReference>
<gene>
    <name evidence="10" type="ORF">ACH5RR_029710</name>
</gene>
<dbReference type="SUPFAM" id="SSF52743">
    <property type="entry name" value="Subtilisin-like"/>
    <property type="match status" value="1"/>
</dbReference>
<keyword evidence="3" id="KW-0732">Signal</keyword>
<dbReference type="CDD" id="cd02120">
    <property type="entry name" value="PA_subtilisin_like"/>
    <property type="match status" value="1"/>
</dbReference>
<dbReference type="PRINTS" id="PR00723">
    <property type="entry name" value="SUBTILISIN"/>
</dbReference>
<feature type="active site" description="Charge relay system" evidence="6 7">
    <location>
        <position position="105"/>
    </location>
</feature>
<dbReference type="InterPro" id="IPR023828">
    <property type="entry name" value="Peptidase_S8_Ser-AS"/>
</dbReference>
<sequence length="638" mass="68790">MATHDDVVWIFPSKTLKLHTTASWDFMGFPQNVHRNLSFESDIIVGVLDTGIWPESESFSDHGLGAIPKKWKGGCDAGRNFTCNKKIIGARYYSLVDSARDFVGHGSHTASTAAGNIVENASYYGIAKGIARGGVPAARIAVYCVCSNLGCKDEDVLASFDDAIADGVDIITVSLGPQTPRTLTEDSVAIGSFHATEKGILTINSAGNSGYRRSGFVTSTAPWLFSVGASTINRKIISKIVLQNGKTLSGNAVNSFKLNGTNFPVVYGKDASKSCDEDRAKSCAYGCLDRDRVKGKIVLCNRYSGMILANEAEALGSICETDDAYDFSTVVPVLASVINREQFERVESYINSTKMPQANIHKSEGIPDLTAPIVASFSSRGPNRIIPDILKPDIVAPGVDILAAFSPKGSPSGYSTDPRHVHYSILSGTSMACPHVAGAAAYVKSLKPRWSPSAIKSALMTTAWKMNSTSTMWGDAEFSYGVGHLDPVKATNPGLVYETLTYDYIKMLCGVNYDSSILRKIFGDNSTCSGILPSTYKDLNYPTMTAQVGKGEPFEVEFSRTVTNVGLSSSTYKSKITKTSECNIKVEPNILSFGSLNETQSFIVTITGERVENMLSASLEWFDGIHTVRSPIVIYTTN</sequence>
<name>A0ABD2YVQ1_9GENT</name>
<dbReference type="GO" id="GO:0006508">
    <property type="term" value="P:proteolysis"/>
    <property type="evidence" value="ECO:0007669"/>
    <property type="project" value="UniProtKB-KW"/>
</dbReference>
<proteinExistence type="inferred from homology"/>
<evidence type="ECO:0000256" key="2">
    <source>
        <dbReference type="ARBA" id="ARBA00022670"/>
    </source>
</evidence>
<comment type="similarity">
    <text evidence="1 7">Belongs to the peptidase S8 family.</text>
</comment>
<comment type="caution">
    <text evidence="10">The sequence shown here is derived from an EMBL/GenBank/DDBJ whole genome shotgun (WGS) entry which is preliminary data.</text>
</comment>
<dbReference type="InterPro" id="IPR045051">
    <property type="entry name" value="SBT"/>
</dbReference>
<evidence type="ECO:0000256" key="4">
    <source>
        <dbReference type="ARBA" id="ARBA00022801"/>
    </source>
</evidence>
<dbReference type="EMBL" id="JBJUIK010000012">
    <property type="protein sequence ID" value="KAL3510309.1"/>
    <property type="molecule type" value="Genomic_DNA"/>
</dbReference>
<dbReference type="InterPro" id="IPR015500">
    <property type="entry name" value="Peptidase_S8_subtilisin-rel"/>
</dbReference>
<dbReference type="InterPro" id="IPR000209">
    <property type="entry name" value="Peptidase_S8/S53_dom"/>
</dbReference>
<evidence type="ECO:0000256" key="7">
    <source>
        <dbReference type="PROSITE-ProRule" id="PRU01240"/>
    </source>
</evidence>
<dbReference type="PANTHER" id="PTHR10795">
    <property type="entry name" value="PROPROTEIN CONVERTASE SUBTILISIN/KEXIN"/>
    <property type="match status" value="1"/>
</dbReference>
<evidence type="ECO:0000313" key="11">
    <source>
        <dbReference type="Proteomes" id="UP001630127"/>
    </source>
</evidence>
<reference evidence="10 11" key="1">
    <citation type="submission" date="2024-11" db="EMBL/GenBank/DDBJ databases">
        <title>A near-complete genome assembly of Cinchona calisaya.</title>
        <authorList>
            <person name="Lian D.C."/>
            <person name="Zhao X.W."/>
            <person name="Wei L."/>
        </authorList>
    </citation>
    <scope>NUCLEOTIDE SEQUENCE [LARGE SCALE GENOMIC DNA]</scope>
    <source>
        <tissue evidence="10">Nenye</tissue>
    </source>
</reference>
<dbReference type="Gene3D" id="3.40.50.200">
    <property type="entry name" value="Peptidase S8/S53 domain"/>
    <property type="match status" value="1"/>
</dbReference>
<dbReference type="CDD" id="cd04852">
    <property type="entry name" value="Peptidases_S8_3"/>
    <property type="match status" value="1"/>
</dbReference>
<dbReference type="Pfam" id="PF00082">
    <property type="entry name" value="Peptidase_S8"/>
    <property type="match status" value="1"/>
</dbReference>
<accession>A0ABD2YVQ1</accession>
<dbReference type="InterPro" id="IPR034197">
    <property type="entry name" value="Peptidases_S8_3"/>
</dbReference>
<organism evidence="10 11">
    <name type="scientific">Cinchona calisaya</name>
    <dbReference type="NCBI Taxonomy" id="153742"/>
    <lineage>
        <taxon>Eukaryota</taxon>
        <taxon>Viridiplantae</taxon>
        <taxon>Streptophyta</taxon>
        <taxon>Embryophyta</taxon>
        <taxon>Tracheophyta</taxon>
        <taxon>Spermatophyta</taxon>
        <taxon>Magnoliopsida</taxon>
        <taxon>eudicotyledons</taxon>
        <taxon>Gunneridae</taxon>
        <taxon>Pentapetalae</taxon>
        <taxon>asterids</taxon>
        <taxon>lamiids</taxon>
        <taxon>Gentianales</taxon>
        <taxon>Rubiaceae</taxon>
        <taxon>Cinchonoideae</taxon>
        <taxon>Cinchoneae</taxon>
        <taxon>Cinchona</taxon>
    </lineage>
</organism>
<evidence type="ECO:0000259" key="8">
    <source>
        <dbReference type="Pfam" id="PF00082"/>
    </source>
</evidence>
<keyword evidence="2 7" id="KW-0645">Protease</keyword>
<dbReference type="PROSITE" id="PS00138">
    <property type="entry name" value="SUBTILASE_SER"/>
    <property type="match status" value="1"/>
</dbReference>
<feature type="active site" description="Charge relay system" evidence="6 7">
    <location>
        <position position="430"/>
    </location>
</feature>
<evidence type="ECO:0000256" key="3">
    <source>
        <dbReference type="ARBA" id="ARBA00022729"/>
    </source>
</evidence>
<dbReference type="InterPro" id="IPR041469">
    <property type="entry name" value="Subtilisin-like_FN3"/>
</dbReference>
<dbReference type="Gene3D" id="2.60.40.2310">
    <property type="match status" value="1"/>
</dbReference>
<dbReference type="GO" id="GO:0004252">
    <property type="term" value="F:serine-type endopeptidase activity"/>
    <property type="evidence" value="ECO:0007669"/>
    <property type="project" value="UniProtKB-UniRule"/>
</dbReference>
<dbReference type="Gene3D" id="3.50.30.30">
    <property type="match status" value="1"/>
</dbReference>
<evidence type="ECO:0000256" key="5">
    <source>
        <dbReference type="ARBA" id="ARBA00022825"/>
    </source>
</evidence>
<evidence type="ECO:0000256" key="1">
    <source>
        <dbReference type="ARBA" id="ARBA00011073"/>
    </source>
</evidence>
<evidence type="ECO:0000256" key="6">
    <source>
        <dbReference type="PIRSR" id="PIRSR615500-1"/>
    </source>
</evidence>
<dbReference type="AlphaFoldDB" id="A0ABD2YVQ1"/>
<feature type="active site" description="Charge relay system" evidence="6 7">
    <location>
        <position position="49"/>
    </location>
</feature>
<keyword evidence="5 7" id="KW-0720">Serine protease</keyword>
<keyword evidence="11" id="KW-1185">Reference proteome</keyword>